<dbReference type="Pfam" id="PF09458">
    <property type="entry name" value="H_lectin"/>
    <property type="match status" value="1"/>
</dbReference>
<dbReference type="GO" id="GO:0045335">
    <property type="term" value="C:phagocytic vesicle"/>
    <property type="evidence" value="ECO:0007669"/>
    <property type="project" value="TreeGrafter"/>
</dbReference>
<feature type="domain" description="H-type lectin" evidence="1">
    <location>
        <begin position="39"/>
        <end position="104"/>
    </location>
</feature>
<dbReference type="RefSeq" id="WP_189682095.1">
    <property type="nucleotide sequence ID" value="NZ_BNCJ01000018.1"/>
</dbReference>
<accession>A0A8J3MA41</accession>
<dbReference type="InterPro" id="IPR037221">
    <property type="entry name" value="H-type_lectin_dom_sf"/>
</dbReference>
<name>A0A8J3MA41_9RHOB</name>
<evidence type="ECO:0000313" key="2">
    <source>
        <dbReference type="EMBL" id="GHF66453.1"/>
    </source>
</evidence>
<sequence>MKKLRSHLIGIDQGDVVVFAEFDTGGDMWTGSGPRERRRAVTFSEPFRAPPTVQVAATLWDMDTQSAVRAELVAENVTETGFDVVFRTWLDTHVARMRAGWTAIGELAGEDDWDIA</sequence>
<comment type="caution">
    <text evidence="2">The sequence shown here is derived from an EMBL/GenBank/DDBJ whole genome shotgun (WGS) entry which is preliminary data.</text>
</comment>
<dbReference type="GO" id="GO:0098609">
    <property type="term" value="P:cell-cell adhesion"/>
    <property type="evidence" value="ECO:0007669"/>
    <property type="project" value="TreeGrafter"/>
</dbReference>
<dbReference type="GO" id="GO:0030247">
    <property type="term" value="F:polysaccharide binding"/>
    <property type="evidence" value="ECO:0007669"/>
    <property type="project" value="TreeGrafter"/>
</dbReference>
<dbReference type="GO" id="GO:0046871">
    <property type="term" value="F:N-acetylgalactosamine binding"/>
    <property type="evidence" value="ECO:0007669"/>
    <property type="project" value="TreeGrafter"/>
</dbReference>
<reference evidence="2" key="2">
    <citation type="submission" date="2020-09" db="EMBL/GenBank/DDBJ databases">
        <authorList>
            <person name="Sun Q."/>
            <person name="Kim S."/>
        </authorList>
    </citation>
    <scope>NUCLEOTIDE SEQUENCE</scope>
    <source>
        <strain evidence="2">KCTC 42650</strain>
    </source>
</reference>
<dbReference type="InterPro" id="IPR019019">
    <property type="entry name" value="H-type_lectin_domain"/>
</dbReference>
<dbReference type="GO" id="GO:0098636">
    <property type="term" value="C:protein complex involved in cell adhesion"/>
    <property type="evidence" value="ECO:0007669"/>
    <property type="project" value="TreeGrafter"/>
</dbReference>
<dbReference type="InterPro" id="IPR052487">
    <property type="entry name" value="Galactose-binding_lectin"/>
</dbReference>
<organism evidence="2 3">
    <name type="scientific">Seohaeicola zhoushanensis</name>
    <dbReference type="NCBI Taxonomy" id="1569283"/>
    <lineage>
        <taxon>Bacteria</taxon>
        <taxon>Pseudomonadati</taxon>
        <taxon>Pseudomonadota</taxon>
        <taxon>Alphaproteobacteria</taxon>
        <taxon>Rhodobacterales</taxon>
        <taxon>Roseobacteraceae</taxon>
        <taxon>Seohaeicola</taxon>
    </lineage>
</organism>
<keyword evidence="3" id="KW-1185">Reference proteome</keyword>
<dbReference type="GO" id="GO:0009986">
    <property type="term" value="C:cell surface"/>
    <property type="evidence" value="ECO:0007669"/>
    <property type="project" value="TreeGrafter"/>
</dbReference>
<dbReference type="EMBL" id="BNCJ01000018">
    <property type="protein sequence ID" value="GHF66453.1"/>
    <property type="molecule type" value="Genomic_DNA"/>
</dbReference>
<dbReference type="Proteomes" id="UP000626220">
    <property type="component" value="Unassembled WGS sequence"/>
</dbReference>
<reference evidence="2" key="1">
    <citation type="journal article" date="2014" name="Int. J. Syst. Evol. Microbiol.">
        <title>Complete genome sequence of Corynebacterium casei LMG S-19264T (=DSM 44701T), isolated from a smear-ripened cheese.</title>
        <authorList>
            <consortium name="US DOE Joint Genome Institute (JGI-PGF)"/>
            <person name="Walter F."/>
            <person name="Albersmeier A."/>
            <person name="Kalinowski J."/>
            <person name="Ruckert C."/>
        </authorList>
    </citation>
    <scope>NUCLEOTIDE SEQUENCE</scope>
    <source>
        <strain evidence="2">KCTC 42650</strain>
    </source>
</reference>
<evidence type="ECO:0000313" key="3">
    <source>
        <dbReference type="Proteomes" id="UP000626220"/>
    </source>
</evidence>
<dbReference type="PANTHER" id="PTHR46938">
    <property type="entry name" value="DISCOIDIN-1 SUBUNIT A-RELATED-RELATED"/>
    <property type="match status" value="1"/>
</dbReference>
<dbReference type="Gene3D" id="2.60.40.2080">
    <property type="match status" value="1"/>
</dbReference>
<protein>
    <recommendedName>
        <fullName evidence="1">H-type lectin domain-containing protein</fullName>
    </recommendedName>
</protein>
<dbReference type="AlphaFoldDB" id="A0A8J3MA41"/>
<proteinExistence type="predicted"/>
<gene>
    <name evidence="2" type="ORF">GCM10017056_42060</name>
</gene>
<evidence type="ECO:0000259" key="1">
    <source>
        <dbReference type="Pfam" id="PF09458"/>
    </source>
</evidence>
<dbReference type="GO" id="GO:0070492">
    <property type="term" value="F:oligosaccharide binding"/>
    <property type="evidence" value="ECO:0007669"/>
    <property type="project" value="TreeGrafter"/>
</dbReference>
<dbReference type="SUPFAM" id="SSF141086">
    <property type="entry name" value="Agglutinin HPA-like"/>
    <property type="match status" value="1"/>
</dbReference>